<sequence>MHWLDDGNFSPAELASHVEQVRGNTPTTGGIAIDDAGTIYLSGTDNRRILAIGADGKVSTLIANPRLIWSDAMWVDNDGFLWIPASQQNPTPGFTGGKREVNYPVGILQNADPSEAGLE</sequence>
<organism evidence="1 2">
    <name type="scientific">Beijerinckia indica subsp. indica (strain ATCC 9039 / DSM 1715 / NCIMB 8712)</name>
    <dbReference type="NCBI Taxonomy" id="395963"/>
    <lineage>
        <taxon>Bacteria</taxon>
        <taxon>Pseudomonadati</taxon>
        <taxon>Pseudomonadota</taxon>
        <taxon>Alphaproteobacteria</taxon>
        <taxon>Hyphomicrobiales</taxon>
        <taxon>Beijerinckiaceae</taxon>
        <taxon>Beijerinckia</taxon>
    </lineage>
</organism>
<reference evidence="2" key="1">
    <citation type="submission" date="2008-03" db="EMBL/GenBank/DDBJ databases">
        <title>Complete sequence of chromosome of Beijerinckia indica subsp. indica ATCC 9039.</title>
        <authorList>
            <consortium name="US DOE Joint Genome Institute"/>
            <person name="Copeland A."/>
            <person name="Lucas S."/>
            <person name="Lapidus A."/>
            <person name="Glavina del Rio T."/>
            <person name="Dalin E."/>
            <person name="Tice H."/>
            <person name="Bruce D."/>
            <person name="Goodwin L."/>
            <person name="Pitluck S."/>
            <person name="LaButti K."/>
            <person name="Schmutz J."/>
            <person name="Larimer F."/>
            <person name="Land M."/>
            <person name="Hauser L."/>
            <person name="Kyrpides N."/>
            <person name="Mikhailova N."/>
            <person name="Dunfield P.F."/>
            <person name="Dedysh S.N."/>
            <person name="Liesack W."/>
            <person name="Saw J.H."/>
            <person name="Alam M."/>
            <person name="Chen Y."/>
            <person name="Murrell J.C."/>
            <person name="Richardson P."/>
        </authorList>
    </citation>
    <scope>NUCLEOTIDE SEQUENCE [LARGE SCALE GENOMIC DNA]</scope>
    <source>
        <strain evidence="2">ATCC 9039 / DSM 1715 / NCIMB 8712</strain>
    </source>
</reference>
<dbReference type="HOGENOM" id="CLU_2056769_0_0_5"/>
<dbReference type="OrthoDB" id="9797664at2"/>
<reference evidence="1 2" key="2">
    <citation type="journal article" date="2010" name="J. Bacteriol.">
        <title>Complete genome sequence of Beijerinckia indica subsp. indica.</title>
        <authorList>
            <person name="Tamas I."/>
            <person name="Dedysh S.N."/>
            <person name="Liesack W."/>
            <person name="Stott M.B."/>
            <person name="Alam M."/>
            <person name="Murrell J.C."/>
            <person name="Dunfield P.F."/>
        </authorList>
    </citation>
    <scope>NUCLEOTIDE SEQUENCE [LARGE SCALE GENOMIC DNA]</scope>
    <source>
        <strain evidence="2">ATCC 9039 / DSM 1715 / NCIMB 8712</strain>
    </source>
</reference>
<dbReference type="InterPro" id="IPR011042">
    <property type="entry name" value="6-blade_b-propeller_TolB-like"/>
</dbReference>
<proteinExistence type="predicted"/>
<evidence type="ECO:0008006" key="3">
    <source>
        <dbReference type="Google" id="ProtNLM"/>
    </source>
</evidence>
<dbReference type="eggNOG" id="COG3386">
    <property type="taxonomic scope" value="Bacteria"/>
</dbReference>
<keyword evidence="2" id="KW-1185">Reference proteome</keyword>
<evidence type="ECO:0000313" key="2">
    <source>
        <dbReference type="Proteomes" id="UP000001695"/>
    </source>
</evidence>
<gene>
    <name evidence="1" type="ordered locus">Bind_1997</name>
</gene>
<evidence type="ECO:0000313" key="1">
    <source>
        <dbReference type="EMBL" id="ACB95620.1"/>
    </source>
</evidence>
<dbReference type="Proteomes" id="UP000001695">
    <property type="component" value="Chromosome"/>
</dbReference>
<dbReference type="Gene3D" id="2.120.10.30">
    <property type="entry name" value="TolB, C-terminal domain"/>
    <property type="match status" value="1"/>
</dbReference>
<dbReference type="AlphaFoldDB" id="B2IF55"/>
<dbReference type="STRING" id="395963.Bind_1997"/>
<name>B2IF55_BEII9</name>
<dbReference type="KEGG" id="bid:Bind_1997"/>
<dbReference type="SUPFAM" id="SSF101898">
    <property type="entry name" value="NHL repeat"/>
    <property type="match status" value="1"/>
</dbReference>
<dbReference type="RefSeq" id="WP_012384976.1">
    <property type="nucleotide sequence ID" value="NC_010581.1"/>
</dbReference>
<accession>B2IF55</accession>
<protein>
    <recommendedName>
        <fullName evidence="3">SMP-30/Gluconolactonase/LRE-like region domain-containing protein</fullName>
    </recommendedName>
</protein>
<dbReference type="EMBL" id="CP001016">
    <property type="protein sequence ID" value="ACB95620.1"/>
    <property type="molecule type" value="Genomic_DNA"/>
</dbReference>